<dbReference type="PANTHER" id="PTHR11525:SF0">
    <property type="entry name" value="FARNESYL PYROPHOSPHATE SYNTHASE"/>
    <property type="match status" value="1"/>
</dbReference>
<evidence type="ECO:0000256" key="6">
    <source>
        <dbReference type="SAM" id="Phobius"/>
    </source>
</evidence>
<dbReference type="OrthoDB" id="10257492at2759"/>
<feature type="compositionally biased region" description="Polar residues" evidence="5">
    <location>
        <begin position="54"/>
        <end position="69"/>
    </location>
</feature>
<dbReference type="InterPro" id="IPR039702">
    <property type="entry name" value="FPS1-like"/>
</dbReference>
<keyword evidence="6" id="KW-1133">Transmembrane helix</keyword>
<dbReference type="Proteomes" id="UP000023152">
    <property type="component" value="Unassembled WGS sequence"/>
</dbReference>
<keyword evidence="2" id="KW-0808">Transferase</keyword>
<evidence type="ECO:0000313" key="7">
    <source>
        <dbReference type="EMBL" id="ETO12857.1"/>
    </source>
</evidence>
<dbReference type="InterPro" id="IPR033749">
    <property type="entry name" value="Polyprenyl_synt_CS"/>
</dbReference>
<keyword evidence="3" id="KW-0479">Metal-binding</keyword>
<sequence length="718" mass="82998">MIHCLLLYYVKADKHSDVLRSSFKDQARLDGNEEDYPINSRTGVSSHHSKNYPPLSSQPPSNARSLHNNGSGGDHHYHSKYRKGGGGGGGGVGMHPPDSSINADHRSEEAVGSPFVVYDANDDLSEPEDFDNRDNSNSDTRTDLESIMRKESRFLTMDGEEYKFFFFFLERILKLKIILLTVVPGFHLVRFFFFKKLFIIQLFTKKDMMQNLKYFGCARLSKRFFTSKSLSRHFPPHLYQPPFLSPVSLPRVFGDVEKSEQIKQFLKAARKEEPATGGSGSKKQAGEVMVEDWNKARDMINNGQLYLIEEFIRHLSESQQKFGMGTENIEAESKVFREQIMSRLQYMLQECIIGGKNIRGITLLQTIDEMKKLQNKKLTHCDIQNSIVCACAVEALQAYFLVMDDIMDQSLTRRGKPCWYKYDNVGLKAANDGPIIQSYVFWLLYNQIFVSDEEEKLVGKKSSLSSMLASLFHHVTLCTALGQMMDLELIEDMNKLKDYYTLDRYQTIVKYKTSLYSFYLPFTSALYLNGLSDFTYFKNQTTLDNKSDTNHNETNKKENLEATLFEFVYDMSIKLGYKFQIDDDAIDCFGDEKLTGKQGTDIQDKKCSWLIVKALPLCNSRQFNLLKANYGINDPSKIAAVKDIYRELRLHDLYKEEESKLNHEILHTIQSIDQHPYLKQHLPKQIKDISCKKKLVEKINKHKKKDRQKSLLCYYYFF</sequence>
<evidence type="ECO:0000256" key="2">
    <source>
        <dbReference type="ARBA" id="ARBA00022679"/>
    </source>
</evidence>
<keyword evidence="8" id="KW-1185">Reference proteome</keyword>
<dbReference type="GO" id="GO:0004337">
    <property type="term" value="F:(2E,6E)-farnesyl diphosphate synthase activity"/>
    <property type="evidence" value="ECO:0007669"/>
    <property type="project" value="TreeGrafter"/>
</dbReference>
<feature type="compositionally biased region" description="Gly residues" evidence="5">
    <location>
        <begin position="84"/>
        <end position="93"/>
    </location>
</feature>
<accession>X6MHG1</accession>
<dbReference type="InterPro" id="IPR000092">
    <property type="entry name" value="Polyprenyl_synt"/>
</dbReference>
<dbReference type="Pfam" id="PF00348">
    <property type="entry name" value="polyprenyl_synt"/>
    <property type="match status" value="2"/>
</dbReference>
<comment type="caution">
    <text evidence="7">The sequence shown here is derived from an EMBL/GenBank/DDBJ whole genome shotgun (WGS) entry which is preliminary data.</text>
</comment>
<dbReference type="GO" id="GO:0045337">
    <property type="term" value="P:farnesyl diphosphate biosynthetic process"/>
    <property type="evidence" value="ECO:0007669"/>
    <property type="project" value="TreeGrafter"/>
</dbReference>
<reference evidence="7 8" key="1">
    <citation type="journal article" date="2013" name="Curr. Biol.">
        <title>The Genome of the Foraminiferan Reticulomyxa filosa.</title>
        <authorList>
            <person name="Glockner G."/>
            <person name="Hulsmann N."/>
            <person name="Schleicher M."/>
            <person name="Noegel A.A."/>
            <person name="Eichinger L."/>
            <person name="Gallinger C."/>
            <person name="Pawlowski J."/>
            <person name="Sierra R."/>
            <person name="Euteneuer U."/>
            <person name="Pillet L."/>
            <person name="Moustafa A."/>
            <person name="Platzer M."/>
            <person name="Groth M."/>
            <person name="Szafranski K."/>
            <person name="Schliwa M."/>
        </authorList>
    </citation>
    <scope>NUCLEOTIDE SEQUENCE [LARGE SCALE GENOMIC DNA]</scope>
</reference>
<dbReference type="AlphaFoldDB" id="X6MHG1"/>
<dbReference type="SUPFAM" id="SSF48576">
    <property type="entry name" value="Terpenoid synthases"/>
    <property type="match status" value="1"/>
</dbReference>
<dbReference type="Gene3D" id="1.10.600.10">
    <property type="entry name" value="Farnesyl Diphosphate Synthase"/>
    <property type="match status" value="1"/>
</dbReference>
<keyword evidence="6" id="KW-0812">Transmembrane</keyword>
<protein>
    <recommendedName>
        <fullName evidence="9">Farnesyl pyrophosphate synthase</fullName>
    </recommendedName>
</protein>
<dbReference type="PANTHER" id="PTHR11525">
    <property type="entry name" value="FARNESYL-PYROPHOSPHATE SYNTHETASE"/>
    <property type="match status" value="1"/>
</dbReference>
<proteinExistence type="predicted"/>
<dbReference type="PROSITE" id="PS00723">
    <property type="entry name" value="POLYPRENYL_SYNTHASE_1"/>
    <property type="match status" value="1"/>
</dbReference>
<evidence type="ECO:0000313" key="8">
    <source>
        <dbReference type="Proteomes" id="UP000023152"/>
    </source>
</evidence>
<dbReference type="EMBL" id="ASPP01021017">
    <property type="protein sequence ID" value="ETO12857.1"/>
    <property type="molecule type" value="Genomic_DNA"/>
</dbReference>
<organism evidence="7 8">
    <name type="scientific">Reticulomyxa filosa</name>
    <dbReference type="NCBI Taxonomy" id="46433"/>
    <lineage>
        <taxon>Eukaryota</taxon>
        <taxon>Sar</taxon>
        <taxon>Rhizaria</taxon>
        <taxon>Retaria</taxon>
        <taxon>Foraminifera</taxon>
        <taxon>Monothalamids</taxon>
        <taxon>Reticulomyxidae</taxon>
        <taxon>Reticulomyxa</taxon>
    </lineage>
</organism>
<evidence type="ECO:0000256" key="4">
    <source>
        <dbReference type="ARBA" id="ARBA00022842"/>
    </source>
</evidence>
<feature type="transmembrane region" description="Helical" evidence="6">
    <location>
        <begin position="173"/>
        <end position="193"/>
    </location>
</feature>
<evidence type="ECO:0000256" key="1">
    <source>
        <dbReference type="ARBA" id="ARBA00001946"/>
    </source>
</evidence>
<name>X6MHG1_RETFI</name>
<dbReference type="InterPro" id="IPR008949">
    <property type="entry name" value="Isoprenoid_synthase_dom_sf"/>
</dbReference>
<evidence type="ECO:0000256" key="3">
    <source>
        <dbReference type="ARBA" id="ARBA00022723"/>
    </source>
</evidence>
<evidence type="ECO:0000256" key="5">
    <source>
        <dbReference type="SAM" id="MobiDB-lite"/>
    </source>
</evidence>
<dbReference type="GO" id="GO:0005737">
    <property type="term" value="C:cytoplasm"/>
    <property type="evidence" value="ECO:0007669"/>
    <property type="project" value="TreeGrafter"/>
</dbReference>
<keyword evidence="6" id="KW-0472">Membrane</keyword>
<gene>
    <name evidence="7" type="ORF">RFI_24518</name>
</gene>
<keyword evidence="4" id="KW-0460">Magnesium</keyword>
<dbReference type="GO" id="GO:0004161">
    <property type="term" value="F:dimethylallyltranstransferase activity"/>
    <property type="evidence" value="ECO:0007669"/>
    <property type="project" value="TreeGrafter"/>
</dbReference>
<dbReference type="GO" id="GO:0046872">
    <property type="term" value="F:metal ion binding"/>
    <property type="evidence" value="ECO:0007669"/>
    <property type="project" value="UniProtKB-KW"/>
</dbReference>
<comment type="cofactor">
    <cofactor evidence="1">
        <name>Mg(2+)</name>
        <dbReference type="ChEBI" id="CHEBI:18420"/>
    </cofactor>
</comment>
<feature type="region of interest" description="Disordered" evidence="5">
    <location>
        <begin position="30"/>
        <end position="106"/>
    </location>
</feature>
<evidence type="ECO:0008006" key="9">
    <source>
        <dbReference type="Google" id="ProtNLM"/>
    </source>
</evidence>